<dbReference type="InterPro" id="IPR000269">
    <property type="entry name" value="Cu_amine_oxidase"/>
</dbReference>
<comment type="PTM">
    <text evidence="13 14">Topaquinone (TPQ) is generated by copper-dependent autoxidation of a specific tyrosyl residue.</text>
</comment>
<evidence type="ECO:0000256" key="11">
    <source>
        <dbReference type="ARBA" id="ARBA00048032"/>
    </source>
</evidence>
<accession>A0A0H2R8G1</accession>
<comment type="catalytic activity">
    <reaction evidence="11">
        <text>a primary methyl amine + O2 + H2O = an aldehyde + H2O2 + NH4(+)</text>
        <dbReference type="Rhea" id="RHEA:16153"/>
        <dbReference type="ChEBI" id="CHEBI:15377"/>
        <dbReference type="ChEBI" id="CHEBI:15379"/>
        <dbReference type="ChEBI" id="CHEBI:16240"/>
        <dbReference type="ChEBI" id="CHEBI:17478"/>
        <dbReference type="ChEBI" id="CHEBI:28938"/>
        <dbReference type="ChEBI" id="CHEBI:228804"/>
        <dbReference type="EC" id="1.4.3.21"/>
    </reaction>
</comment>
<dbReference type="InParanoid" id="A0A0H2R8G1"/>
<dbReference type="GO" id="GO:0009308">
    <property type="term" value="P:amine metabolic process"/>
    <property type="evidence" value="ECO:0007669"/>
    <property type="project" value="UniProtKB-UniRule"/>
</dbReference>
<comment type="cofactor">
    <cofactor evidence="14">
        <name>Cu cation</name>
        <dbReference type="ChEBI" id="CHEBI:23378"/>
    </cofactor>
    <text evidence="14">Contains 1 topaquinone per subunit.</text>
</comment>
<feature type="modified residue" description="2',4',5'-topaquinone" evidence="13">
    <location>
        <position position="463"/>
    </location>
</feature>
<evidence type="ECO:0000256" key="5">
    <source>
        <dbReference type="ARBA" id="ARBA00011738"/>
    </source>
</evidence>
<evidence type="ECO:0000256" key="8">
    <source>
        <dbReference type="ARBA" id="ARBA00023002"/>
    </source>
</evidence>
<dbReference type="Pfam" id="PF01179">
    <property type="entry name" value="Cu_amine_oxid"/>
    <property type="match status" value="1"/>
</dbReference>
<evidence type="ECO:0000256" key="13">
    <source>
        <dbReference type="PIRSR" id="PIRSR600269-51"/>
    </source>
</evidence>
<dbReference type="EC" id="1.4.3.-" evidence="14"/>
<dbReference type="PANTHER" id="PTHR10638:SF86">
    <property type="entry name" value="COPPER AMINE OXIDASE 1-RELATED"/>
    <property type="match status" value="1"/>
</dbReference>
<feature type="domain" description="Copper amine oxidase catalytic" evidence="15">
    <location>
        <begin position="301"/>
        <end position="720"/>
    </location>
</feature>
<dbReference type="Proteomes" id="UP000053477">
    <property type="component" value="Unassembled WGS sequence"/>
</dbReference>
<dbReference type="InterPro" id="IPR049948">
    <property type="entry name" value="Cu_Am_ox_TPQ-bd"/>
</dbReference>
<evidence type="ECO:0000256" key="7">
    <source>
        <dbReference type="ARBA" id="ARBA00022772"/>
    </source>
</evidence>
<keyword evidence="18" id="KW-1185">Reference proteome</keyword>
<dbReference type="AlphaFoldDB" id="A0A0H2R8G1"/>
<keyword evidence="6 14" id="KW-0479">Metal-binding</keyword>
<dbReference type="InterPro" id="IPR049947">
    <property type="entry name" value="Cu_Am_Ox_Cu-bd"/>
</dbReference>
<feature type="active site" description="Proton acceptor" evidence="12">
    <location>
        <position position="378"/>
    </location>
</feature>
<evidence type="ECO:0000313" key="17">
    <source>
        <dbReference type="EMBL" id="KLO08145.1"/>
    </source>
</evidence>
<evidence type="ECO:0000256" key="1">
    <source>
        <dbReference type="ARBA" id="ARBA00001935"/>
    </source>
</evidence>
<organism evidence="17 18">
    <name type="scientific">Schizopora paradoxa</name>
    <dbReference type="NCBI Taxonomy" id="27342"/>
    <lineage>
        <taxon>Eukaryota</taxon>
        <taxon>Fungi</taxon>
        <taxon>Dikarya</taxon>
        <taxon>Basidiomycota</taxon>
        <taxon>Agaricomycotina</taxon>
        <taxon>Agaricomycetes</taxon>
        <taxon>Hymenochaetales</taxon>
        <taxon>Schizoporaceae</taxon>
        <taxon>Schizopora</taxon>
    </lineage>
</organism>
<dbReference type="GO" id="GO:0005507">
    <property type="term" value="F:copper ion binding"/>
    <property type="evidence" value="ECO:0007669"/>
    <property type="project" value="InterPro"/>
</dbReference>
<comment type="similarity">
    <text evidence="4 14">Belongs to the copper/topaquinone oxidase family.</text>
</comment>
<dbReference type="EMBL" id="KQ086104">
    <property type="protein sequence ID" value="KLO08145.1"/>
    <property type="molecule type" value="Genomic_DNA"/>
</dbReference>
<dbReference type="Gene3D" id="3.10.450.40">
    <property type="match status" value="2"/>
</dbReference>
<keyword evidence="10" id="KW-0464">Manganese</keyword>
<evidence type="ECO:0000256" key="12">
    <source>
        <dbReference type="PIRSR" id="PIRSR600269-50"/>
    </source>
</evidence>
<keyword evidence="7 12" id="KW-0801">TPQ</keyword>
<evidence type="ECO:0000259" key="15">
    <source>
        <dbReference type="Pfam" id="PF01179"/>
    </source>
</evidence>
<sequence length="747" mass="82900">MTLNDFSTVTVQDDTAANVPGTATTVKELPTEKSGRPAHPLDPLTPDEIAAISLSIRKHIAEKTPINAIKFITCALVPPPKRDVLAALGIPLKTGESPAKPNEIVRKADVDFIDVVTGDAYNVIVTLKGGDWTLSTLEKLPEGTQPQISVEELIKAEVAVRNDARVQALAKEVGILPEQIFCDGWSIGYDERFPKGTRMQQALLFARFSQHDNLYAHPLDFIPVLDSNSWKVISIDFPPHRDSTGKLSAPTTFPPSLDIDSLEASQRERIPPPRQPCDFLPDLIAQTEGDNYKVRDDLKPLHILQPEGVSFSMNGHELSWQKWKMHIAFSHREGIVISTVTYNDGGELRPLFYRLSLAEMVVPYAAPEFPHPRKFAFDSGEYGMGTMANDLSLGCDCVGKIHYLPGAFIGHDGSAFIIKNAICIHEEDAGILWKHTDYRPDGRSHAVRSRRLVVSMCCTLANYEYIWNFMFYQDGTIEFEIRLTGILQVYVSHPSEPSPFGTLVAPQVNAHYHQHLFSLRVDPMVDGLYNSVVESDVVPLPNAPLGSAENFAGNAFVVQEKVLKEASEGAREYDFERDRRWRVVNPNAKPHYSSGAAPGYVIGMKGAAARLLAREGGWVARRASFATNDTSLWVIKDKESADGSRLWPAGKYVPQTRDHPEESVCNWVKEPGSIDNEDIVLFLTLGTIHIPRPEDWPVMPVEHLRVTLKPQSFFKMNPALDVPAVKDSKSRSAFGDCDDDSAKGCCE</sequence>
<dbReference type="PROSITE" id="PS01165">
    <property type="entry name" value="COPPER_AMINE_OXID_2"/>
    <property type="match status" value="1"/>
</dbReference>
<evidence type="ECO:0000256" key="3">
    <source>
        <dbReference type="ARBA" id="ARBA00001947"/>
    </source>
</evidence>
<evidence type="ECO:0000259" key="16">
    <source>
        <dbReference type="Pfam" id="PF02728"/>
    </source>
</evidence>
<evidence type="ECO:0000256" key="4">
    <source>
        <dbReference type="ARBA" id="ARBA00007983"/>
    </source>
</evidence>
<dbReference type="PANTHER" id="PTHR10638">
    <property type="entry name" value="COPPER AMINE OXIDASE"/>
    <property type="match status" value="1"/>
</dbReference>
<evidence type="ECO:0000256" key="14">
    <source>
        <dbReference type="RuleBase" id="RU000672"/>
    </source>
</evidence>
<evidence type="ECO:0000256" key="2">
    <source>
        <dbReference type="ARBA" id="ARBA00001936"/>
    </source>
</evidence>
<feature type="domain" description="Copper amine oxidase N3-terminal" evidence="16">
    <location>
        <begin position="146"/>
        <end position="238"/>
    </location>
</feature>
<gene>
    <name evidence="17" type="ORF">SCHPADRAFT_859324</name>
</gene>
<dbReference type="FunCoup" id="A0A0H2R8G1">
    <property type="interactions" value="52"/>
</dbReference>
<keyword evidence="9 14" id="KW-0186">Copper</keyword>
<dbReference type="OrthoDB" id="5379943at2759"/>
<protein>
    <recommendedName>
        <fullName evidence="14">Amine oxidase</fullName>
        <ecNumber evidence="14">1.4.3.-</ecNumber>
    </recommendedName>
</protein>
<evidence type="ECO:0000256" key="9">
    <source>
        <dbReference type="ARBA" id="ARBA00023008"/>
    </source>
</evidence>
<evidence type="ECO:0000313" key="18">
    <source>
        <dbReference type="Proteomes" id="UP000053477"/>
    </source>
</evidence>
<dbReference type="InterPro" id="IPR015802">
    <property type="entry name" value="Cu_amine_oxidase_N3"/>
</dbReference>
<dbReference type="SUPFAM" id="SSF49998">
    <property type="entry name" value="Amine oxidase catalytic domain"/>
    <property type="match status" value="1"/>
</dbReference>
<comment type="subunit">
    <text evidence="5">Homodimer.</text>
</comment>
<dbReference type="Gene3D" id="2.70.98.20">
    <property type="entry name" value="Copper amine oxidase, catalytic domain"/>
    <property type="match status" value="1"/>
</dbReference>
<comment type="cofactor">
    <cofactor evidence="2">
        <name>Mn(2+)</name>
        <dbReference type="ChEBI" id="CHEBI:29035"/>
    </cofactor>
</comment>
<dbReference type="Pfam" id="PF02728">
    <property type="entry name" value="Cu_amine_oxidN3"/>
    <property type="match status" value="1"/>
</dbReference>
<dbReference type="InterPro" id="IPR016182">
    <property type="entry name" value="Cu_amine_oxidase_N-reg"/>
</dbReference>
<evidence type="ECO:0000256" key="10">
    <source>
        <dbReference type="ARBA" id="ARBA00023211"/>
    </source>
</evidence>
<evidence type="ECO:0000256" key="6">
    <source>
        <dbReference type="ARBA" id="ARBA00022723"/>
    </source>
</evidence>
<comment type="cofactor">
    <cofactor evidence="3">
        <name>Zn(2+)</name>
        <dbReference type="ChEBI" id="CHEBI:29105"/>
    </cofactor>
</comment>
<dbReference type="STRING" id="27342.A0A0H2R8G1"/>
<dbReference type="SUPFAM" id="SSF54416">
    <property type="entry name" value="Amine oxidase N-terminal region"/>
    <property type="match status" value="2"/>
</dbReference>
<dbReference type="GO" id="GO:0008131">
    <property type="term" value="F:primary methylamine oxidase activity"/>
    <property type="evidence" value="ECO:0007669"/>
    <property type="project" value="UniProtKB-EC"/>
</dbReference>
<feature type="active site" description="Schiff-base intermediate with substrate; via topaquinone" evidence="12">
    <location>
        <position position="463"/>
    </location>
</feature>
<dbReference type="InterPro" id="IPR015798">
    <property type="entry name" value="Cu_amine_oxidase_C"/>
</dbReference>
<proteinExistence type="inferred from homology"/>
<dbReference type="PROSITE" id="PS01164">
    <property type="entry name" value="COPPER_AMINE_OXID_1"/>
    <property type="match status" value="1"/>
</dbReference>
<reference evidence="17 18" key="1">
    <citation type="submission" date="2015-04" db="EMBL/GenBank/DDBJ databases">
        <title>Complete genome sequence of Schizopora paradoxa KUC8140, a cosmopolitan wood degrader in East Asia.</title>
        <authorList>
            <consortium name="DOE Joint Genome Institute"/>
            <person name="Min B."/>
            <person name="Park H."/>
            <person name="Jang Y."/>
            <person name="Kim J.-J."/>
            <person name="Kim K.H."/>
            <person name="Pangilinan J."/>
            <person name="Lipzen A."/>
            <person name="Riley R."/>
            <person name="Grigoriev I.V."/>
            <person name="Spatafora J.W."/>
            <person name="Choi I.-G."/>
        </authorList>
    </citation>
    <scope>NUCLEOTIDE SEQUENCE [LARGE SCALE GENOMIC DNA]</scope>
    <source>
        <strain evidence="17 18">KUC8140</strain>
    </source>
</reference>
<dbReference type="InterPro" id="IPR036460">
    <property type="entry name" value="Cu_amine_oxidase_C_sf"/>
</dbReference>
<dbReference type="GO" id="GO:0048038">
    <property type="term" value="F:quinone binding"/>
    <property type="evidence" value="ECO:0007669"/>
    <property type="project" value="InterPro"/>
</dbReference>
<name>A0A0H2R8G1_9AGAM</name>
<comment type="cofactor">
    <cofactor evidence="1">
        <name>Cu cation</name>
        <dbReference type="ChEBI" id="CHEBI:23378"/>
    </cofactor>
</comment>
<keyword evidence="8 14" id="KW-0560">Oxidoreductase</keyword>